<dbReference type="EMBL" id="AP024202">
    <property type="protein sequence ID" value="BCN92482.1"/>
    <property type="molecule type" value="Genomic_DNA"/>
</dbReference>
<name>A0ABN6CU31_9GAMM</name>
<gene>
    <name evidence="1" type="ORF">THMIRHAM_02670</name>
</gene>
<dbReference type="Proteomes" id="UP001054820">
    <property type="component" value="Chromosome"/>
</dbReference>
<accession>A0ABN6CU31</accession>
<evidence type="ECO:0008006" key="3">
    <source>
        <dbReference type="Google" id="ProtNLM"/>
    </source>
</evidence>
<proteinExistence type="predicted"/>
<evidence type="ECO:0000313" key="1">
    <source>
        <dbReference type="EMBL" id="BCN92482.1"/>
    </source>
</evidence>
<sequence>MFSSNDSLNAFHPSRIYVEILLNLGLDKAIPNVHTQIDMLTIDNQPVPITLNHEEYDNSYVCSPYTAYISYAQDELPLIQSKTQRRLFWGAIRLADKLLKWAKINQTLSINNWLVSTNLPPNWSNQSLQKLTADLIQRYPHHSFNIRSLNPYNHPQLIKNLKAQGWLMIPARQVYLFDNKDRQWWQRSHTKRDQKLLQKTHLQHLKPEEHQQADFTEIEHCFTQLFIEKHSSFNPQFTAAYLYQMHLKGLMRFHSFRDPKSQRIIASIGLFTQQEIITTPMVGYDTHLPKNLGLYRLLMAVLLKETYDSEKMMNLSSGAGNFKSARGGLPTIEYTAFYINHLSCKRKLIMLCFAKLLNKFAPKVFAENQI</sequence>
<evidence type="ECO:0000313" key="2">
    <source>
        <dbReference type="Proteomes" id="UP001054820"/>
    </source>
</evidence>
<organism evidence="1 2">
    <name type="scientific">Thiomicrorhabdus immobilis</name>
    <dbReference type="NCBI Taxonomy" id="2791037"/>
    <lineage>
        <taxon>Bacteria</taxon>
        <taxon>Pseudomonadati</taxon>
        <taxon>Pseudomonadota</taxon>
        <taxon>Gammaproteobacteria</taxon>
        <taxon>Thiotrichales</taxon>
        <taxon>Piscirickettsiaceae</taxon>
        <taxon>Thiomicrorhabdus</taxon>
    </lineage>
</organism>
<reference evidence="1" key="1">
    <citation type="journal article" date="2022" name="Arch. Microbiol.">
        <title>Thiomicrorhabdus immobilis sp. nov., a mesophilic sulfur-oxidizing bacterium isolated from sediment of a brackish lake in northern Japan.</title>
        <authorList>
            <person name="Kojima H."/>
            <person name="Mochizuki J."/>
            <person name="Kanda M."/>
            <person name="Watanabe T."/>
            <person name="Fukui M."/>
        </authorList>
    </citation>
    <scope>NUCLEOTIDE SEQUENCE</scope>
    <source>
        <strain evidence="1">Am19</strain>
    </source>
</reference>
<keyword evidence="2" id="KW-1185">Reference proteome</keyword>
<protein>
    <recommendedName>
        <fullName evidence="3">BioF2-like acetyltransferase domain-containing protein</fullName>
    </recommendedName>
</protein>